<evidence type="ECO:0000313" key="2">
    <source>
        <dbReference type="Proteomes" id="UP001296776"/>
    </source>
</evidence>
<dbReference type="InterPro" id="IPR036782">
    <property type="entry name" value="NE0471-like_N"/>
</dbReference>
<accession>A0AAJ0XC13</accession>
<dbReference type="Proteomes" id="UP001296776">
    <property type="component" value="Unassembled WGS sequence"/>
</dbReference>
<dbReference type="EMBL" id="NRSJ01000056">
    <property type="protein sequence ID" value="MBK1706923.1"/>
    <property type="molecule type" value="Genomic_DNA"/>
</dbReference>
<protein>
    <recommendedName>
        <fullName evidence="3">DUF2442 domain-containing protein</fullName>
    </recommendedName>
</protein>
<dbReference type="InterPro" id="IPR018841">
    <property type="entry name" value="DUF2442"/>
</dbReference>
<dbReference type="Pfam" id="PF10387">
    <property type="entry name" value="DUF2442"/>
    <property type="match status" value="1"/>
</dbReference>
<gene>
    <name evidence="1" type="ORF">CKO40_20875</name>
</gene>
<name>A0AAJ0XC13_9GAMM</name>
<keyword evidence="2" id="KW-1185">Reference proteome</keyword>
<dbReference type="SUPFAM" id="SSF143880">
    <property type="entry name" value="NE0471 N-terminal domain-like"/>
    <property type="match status" value="1"/>
</dbReference>
<dbReference type="RefSeq" id="WP_200348398.1">
    <property type="nucleotide sequence ID" value="NZ_NRSJ01000056.1"/>
</dbReference>
<reference evidence="1" key="2">
    <citation type="journal article" date="2020" name="Microorganisms">
        <title>Osmotic Adaptation and Compatible Solute Biosynthesis of Phototrophic Bacteria as Revealed from Genome Analyses.</title>
        <authorList>
            <person name="Imhoff J.F."/>
            <person name="Rahn T."/>
            <person name="Kunzel S."/>
            <person name="Keller A."/>
            <person name="Neulinger S.C."/>
        </authorList>
    </citation>
    <scope>NUCLEOTIDE SEQUENCE</scope>
    <source>
        <strain evidence="1">DSM 11080</strain>
    </source>
</reference>
<evidence type="ECO:0008006" key="3">
    <source>
        <dbReference type="Google" id="ProtNLM"/>
    </source>
</evidence>
<proteinExistence type="predicted"/>
<reference evidence="1" key="1">
    <citation type="submission" date="2017-08" db="EMBL/GenBank/DDBJ databases">
        <authorList>
            <person name="Imhoff J.F."/>
            <person name="Rahn T."/>
            <person name="Kuenzel S."/>
            <person name="Neulinger S.C."/>
        </authorList>
    </citation>
    <scope>NUCLEOTIDE SEQUENCE</scope>
    <source>
        <strain evidence="1">DSM 11080</strain>
    </source>
</reference>
<evidence type="ECO:0000313" key="1">
    <source>
        <dbReference type="EMBL" id="MBK1706923.1"/>
    </source>
</evidence>
<sequence>MKLIRFKHIARFEFSLTFENGKTANVDLEPLVGNHLSAEQLGSAEIDPEWGCLQFAGGSVDIEPKTLYRFAFNESGIRAA</sequence>
<organism evidence="1 2">
    <name type="scientific">Halochromatium glycolicum</name>
    <dbReference type="NCBI Taxonomy" id="85075"/>
    <lineage>
        <taxon>Bacteria</taxon>
        <taxon>Pseudomonadati</taxon>
        <taxon>Pseudomonadota</taxon>
        <taxon>Gammaproteobacteria</taxon>
        <taxon>Chromatiales</taxon>
        <taxon>Chromatiaceae</taxon>
        <taxon>Halochromatium</taxon>
    </lineage>
</organism>
<comment type="caution">
    <text evidence="1">The sequence shown here is derived from an EMBL/GenBank/DDBJ whole genome shotgun (WGS) entry which is preliminary data.</text>
</comment>
<dbReference type="AlphaFoldDB" id="A0AAJ0XC13"/>